<accession>A0A1N7DGQ9</accession>
<gene>
    <name evidence="1" type="ORF">SAMN05421858_3608</name>
</gene>
<evidence type="ECO:0000313" key="2">
    <source>
        <dbReference type="Proteomes" id="UP000186914"/>
    </source>
</evidence>
<keyword evidence="2" id="KW-1185">Reference proteome</keyword>
<proteinExistence type="predicted"/>
<protein>
    <submittedName>
        <fullName evidence="1">Uncharacterized protein</fullName>
    </submittedName>
</protein>
<dbReference type="Proteomes" id="UP000186914">
    <property type="component" value="Unassembled WGS sequence"/>
</dbReference>
<name>A0A1N7DGQ9_9EURY</name>
<dbReference type="AlphaFoldDB" id="A0A1N7DGQ9"/>
<reference evidence="2" key="1">
    <citation type="submission" date="2017-01" db="EMBL/GenBank/DDBJ databases">
        <authorList>
            <person name="Varghese N."/>
            <person name="Submissions S."/>
        </authorList>
    </citation>
    <scope>NUCLEOTIDE SEQUENCE [LARGE SCALE GENOMIC DNA]</scope>
    <source>
        <strain evidence="2">CGMCC 1.7737</strain>
    </source>
</reference>
<sequence>MKWTQRNGIELLATFDIVTSDLQLLDPLYDNYDPSLGVLRWKRWFTMRDLVKDRTRIRHYSHSCVMISLDKGILYLLAFTTQFPDELTTICSL</sequence>
<evidence type="ECO:0000313" key="1">
    <source>
        <dbReference type="EMBL" id="SIR75043.1"/>
    </source>
</evidence>
<organism evidence="1 2">
    <name type="scientific">Haladaptatus litoreus</name>
    <dbReference type="NCBI Taxonomy" id="553468"/>
    <lineage>
        <taxon>Archaea</taxon>
        <taxon>Methanobacteriati</taxon>
        <taxon>Methanobacteriota</taxon>
        <taxon>Stenosarchaea group</taxon>
        <taxon>Halobacteria</taxon>
        <taxon>Halobacteriales</taxon>
        <taxon>Haladaptataceae</taxon>
        <taxon>Haladaptatus</taxon>
    </lineage>
</organism>
<dbReference type="EMBL" id="FTNO01000004">
    <property type="protein sequence ID" value="SIR75043.1"/>
    <property type="molecule type" value="Genomic_DNA"/>
</dbReference>